<dbReference type="GeneID" id="102803345"/>
<evidence type="ECO:0000256" key="1">
    <source>
        <dbReference type="ARBA" id="ARBA00004141"/>
    </source>
</evidence>
<reference evidence="12" key="1">
    <citation type="submission" date="2025-08" db="UniProtKB">
        <authorList>
            <consortium name="RefSeq"/>
        </authorList>
    </citation>
    <scope>IDENTIFICATION</scope>
    <source>
        <tissue evidence="12">Testes</tissue>
    </source>
</reference>
<keyword evidence="4 8" id="KW-0297">G-protein coupled receptor</keyword>
<dbReference type="PROSITE" id="PS00237">
    <property type="entry name" value="G_PROTEIN_RECEP_F1_1"/>
    <property type="match status" value="1"/>
</dbReference>
<gene>
    <name evidence="12" type="primary">LOC102803345</name>
</gene>
<dbReference type="InterPro" id="IPR000276">
    <property type="entry name" value="GPCR_Rhodpsn"/>
</dbReference>
<evidence type="ECO:0000259" key="10">
    <source>
        <dbReference type="PROSITE" id="PS50262"/>
    </source>
</evidence>
<accession>A0ABM0MI46</accession>
<feature type="transmembrane region" description="Helical" evidence="9">
    <location>
        <begin position="66"/>
        <end position="91"/>
    </location>
</feature>
<evidence type="ECO:0000256" key="4">
    <source>
        <dbReference type="ARBA" id="ARBA00023040"/>
    </source>
</evidence>
<sequence length="344" mass="39089">MEGDDYMYTSAYIYYTCICEPWLCNFTFNDSYDSSEDSSFFDSDYVFDDSICGNNDSDEIPFARRIILIIVYALTVMVTIIGNTTVIVVLSCGSRSISELNKFIINLAVGDMMMAIFCMPFTFVHGLLRRWVFGEVMCPLVLFLQQISVGVSIFTLTAIGVDRYQAVTNPIKAKVSTSRTKFIILGIWLLSLIISIEPLINARAVLKESRSGDWYYQCDEHWSHQSTAIVYEILMFIFVFVVPLGILCWAYSTTAIRIWRRSLPGNAHNDRDAAHLAAKKKEDLKRLTKRIRNGEAMKSHRRRIRLSISSNGTSRSLRSAVTARFTMSSGFQKQTESCLAQDNT</sequence>
<keyword evidence="6 8" id="KW-0675">Receptor</keyword>
<comment type="similarity">
    <text evidence="8">Belongs to the G-protein coupled receptor 1 family.</text>
</comment>
<protein>
    <submittedName>
        <fullName evidence="12">Neuropeptide Y receptor-like</fullName>
    </submittedName>
</protein>
<evidence type="ECO:0000256" key="7">
    <source>
        <dbReference type="ARBA" id="ARBA00023224"/>
    </source>
</evidence>
<dbReference type="PANTHER" id="PTHR45695">
    <property type="entry name" value="LEUCOKININ RECEPTOR-RELATED"/>
    <property type="match status" value="1"/>
</dbReference>
<evidence type="ECO:0000256" key="2">
    <source>
        <dbReference type="ARBA" id="ARBA00022692"/>
    </source>
</evidence>
<evidence type="ECO:0000313" key="11">
    <source>
        <dbReference type="Proteomes" id="UP000694865"/>
    </source>
</evidence>
<feature type="transmembrane region" description="Helical" evidence="9">
    <location>
        <begin position="229"/>
        <end position="251"/>
    </location>
</feature>
<organism evidence="11 12">
    <name type="scientific">Saccoglossus kowalevskii</name>
    <name type="common">Acorn worm</name>
    <dbReference type="NCBI Taxonomy" id="10224"/>
    <lineage>
        <taxon>Eukaryota</taxon>
        <taxon>Metazoa</taxon>
        <taxon>Hemichordata</taxon>
        <taxon>Enteropneusta</taxon>
        <taxon>Harrimaniidae</taxon>
        <taxon>Saccoglossus</taxon>
    </lineage>
</organism>
<dbReference type="InterPro" id="IPR017452">
    <property type="entry name" value="GPCR_Rhodpsn_7TM"/>
</dbReference>
<evidence type="ECO:0000256" key="8">
    <source>
        <dbReference type="RuleBase" id="RU000688"/>
    </source>
</evidence>
<keyword evidence="11" id="KW-1185">Reference proteome</keyword>
<evidence type="ECO:0000256" key="9">
    <source>
        <dbReference type="SAM" id="Phobius"/>
    </source>
</evidence>
<keyword evidence="5 9" id="KW-0472">Membrane</keyword>
<feature type="transmembrane region" description="Helical" evidence="9">
    <location>
        <begin position="140"/>
        <end position="161"/>
    </location>
</feature>
<comment type="subcellular location">
    <subcellularLocation>
        <location evidence="1">Membrane</location>
        <topology evidence="1">Multi-pass membrane protein</topology>
    </subcellularLocation>
</comment>
<evidence type="ECO:0000256" key="3">
    <source>
        <dbReference type="ARBA" id="ARBA00022989"/>
    </source>
</evidence>
<feature type="domain" description="G-protein coupled receptors family 1 profile" evidence="10">
    <location>
        <begin position="82"/>
        <end position="251"/>
    </location>
</feature>
<evidence type="ECO:0000256" key="6">
    <source>
        <dbReference type="ARBA" id="ARBA00023170"/>
    </source>
</evidence>
<dbReference type="Proteomes" id="UP000694865">
    <property type="component" value="Unplaced"/>
</dbReference>
<dbReference type="Gene3D" id="1.20.1070.10">
    <property type="entry name" value="Rhodopsin 7-helix transmembrane proteins"/>
    <property type="match status" value="1"/>
</dbReference>
<name>A0ABM0MI46_SACKO</name>
<dbReference type="PANTHER" id="PTHR45695:SF9">
    <property type="entry name" value="LEUCOKININ RECEPTOR"/>
    <property type="match status" value="1"/>
</dbReference>
<keyword evidence="3 9" id="KW-1133">Transmembrane helix</keyword>
<evidence type="ECO:0000313" key="12">
    <source>
        <dbReference type="RefSeq" id="XP_006819687.1"/>
    </source>
</evidence>
<keyword evidence="2 8" id="KW-0812">Transmembrane</keyword>
<dbReference type="SUPFAM" id="SSF81321">
    <property type="entry name" value="Family A G protein-coupled receptor-like"/>
    <property type="match status" value="1"/>
</dbReference>
<proteinExistence type="inferred from homology"/>
<feature type="transmembrane region" description="Helical" evidence="9">
    <location>
        <begin position="103"/>
        <end position="128"/>
    </location>
</feature>
<keyword evidence="7 8" id="KW-0807">Transducer</keyword>
<dbReference type="RefSeq" id="XP_006819687.1">
    <property type="nucleotide sequence ID" value="XM_006819624.1"/>
</dbReference>
<dbReference type="PROSITE" id="PS50262">
    <property type="entry name" value="G_PROTEIN_RECEP_F1_2"/>
    <property type="match status" value="1"/>
</dbReference>
<feature type="transmembrane region" description="Helical" evidence="9">
    <location>
        <begin position="182"/>
        <end position="200"/>
    </location>
</feature>
<evidence type="ECO:0000256" key="5">
    <source>
        <dbReference type="ARBA" id="ARBA00023136"/>
    </source>
</evidence>
<dbReference type="PRINTS" id="PR00237">
    <property type="entry name" value="GPCRRHODOPSN"/>
</dbReference>
<dbReference type="Pfam" id="PF00001">
    <property type="entry name" value="7tm_1"/>
    <property type="match status" value="1"/>
</dbReference>